<protein>
    <submittedName>
        <fullName evidence="2">Uncharacterized protein</fullName>
    </submittedName>
</protein>
<reference evidence="2" key="1">
    <citation type="journal article" date="2022" name="Int. J. Mol. Sci.">
        <title>Draft Genome of Tanacetum Coccineum: Genomic Comparison of Closely Related Tanacetum-Family Plants.</title>
        <authorList>
            <person name="Yamashiro T."/>
            <person name="Shiraishi A."/>
            <person name="Nakayama K."/>
            <person name="Satake H."/>
        </authorList>
    </citation>
    <scope>NUCLEOTIDE SEQUENCE</scope>
</reference>
<sequence length="154" mass="17342">MHENKSFNKNPANHRLYHALMEALIEDENAMDKGVADTVKDHKRKHDDEDKDPPAGPNHSKKKKRRRTKESESSKKPSTTKETPKGKAPSKGSKTGKSEEPIVEVAMDHAVNTAGEDVIRDDDQPQDTSEPKTDKTSNKEWFKQPPRPPTPDPE</sequence>
<gene>
    <name evidence="2" type="ORF">Tco_1043192</name>
</gene>
<feature type="region of interest" description="Disordered" evidence="1">
    <location>
        <begin position="32"/>
        <end position="154"/>
    </location>
</feature>
<dbReference type="EMBL" id="BQNB010018627">
    <property type="protein sequence ID" value="GJT76467.1"/>
    <property type="molecule type" value="Genomic_DNA"/>
</dbReference>
<proteinExistence type="predicted"/>
<evidence type="ECO:0000313" key="3">
    <source>
        <dbReference type="Proteomes" id="UP001151760"/>
    </source>
</evidence>
<evidence type="ECO:0000313" key="2">
    <source>
        <dbReference type="EMBL" id="GJT76467.1"/>
    </source>
</evidence>
<comment type="caution">
    <text evidence="2">The sequence shown here is derived from an EMBL/GenBank/DDBJ whole genome shotgun (WGS) entry which is preliminary data.</text>
</comment>
<organism evidence="2 3">
    <name type="scientific">Tanacetum coccineum</name>
    <dbReference type="NCBI Taxonomy" id="301880"/>
    <lineage>
        <taxon>Eukaryota</taxon>
        <taxon>Viridiplantae</taxon>
        <taxon>Streptophyta</taxon>
        <taxon>Embryophyta</taxon>
        <taxon>Tracheophyta</taxon>
        <taxon>Spermatophyta</taxon>
        <taxon>Magnoliopsida</taxon>
        <taxon>eudicotyledons</taxon>
        <taxon>Gunneridae</taxon>
        <taxon>Pentapetalae</taxon>
        <taxon>asterids</taxon>
        <taxon>campanulids</taxon>
        <taxon>Asterales</taxon>
        <taxon>Asteraceae</taxon>
        <taxon>Asteroideae</taxon>
        <taxon>Anthemideae</taxon>
        <taxon>Anthemidinae</taxon>
        <taxon>Tanacetum</taxon>
    </lineage>
</organism>
<evidence type="ECO:0000256" key="1">
    <source>
        <dbReference type="SAM" id="MobiDB-lite"/>
    </source>
</evidence>
<feature type="compositionally biased region" description="Pro residues" evidence="1">
    <location>
        <begin position="145"/>
        <end position="154"/>
    </location>
</feature>
<feature type="compositionally biased region" description="Basic and acidic residues" evidence="1">
    <location>
        <begin position="117"/>
        <end position="142"/>
    </location>
</feature>
<accession>A0ABQ5GNE2</accession>
<name>A0ABQ5GNE2_9ASTR</name>
<dbReference type="Proteomes" id="UP001151760">
    <property type="component" value="Unassembled WGS sequence"/>
</dbReference>
<feature type="compositionally biased region" description="Basic residues" evidence="1">
    <location>
        <begin position="59"/>
        <end position="68"/>
    </location>
</feature>
<reference evidence="2" key="2">
    <citation type="submission" date="2022-01" db="EMBL/GenBank/DDBJ databases">
        <authorList>
            <person name="Yamashiro T."/>
            <person name="Shiraishi A."/>
            <person name="Satake H."/>
            <person name="Nakayama K."/>
        </authorList>
    </citation>
    <scope>NUCLEOTIDE SEQUENCE</scope>
</reference>
<keyword evidence="3" id="KW-1185">Reference proteome</keyword>